<feature type="site" description="Transition state stabilizer" evidence="4 7">
    <location>
        <position position="178"/>
    </location>
</feature>
<dbReference type="SMART" id="SM00855">
    <property type="entry name" value="PGAM"/>
    <property type="match status" value="1"/>
</dbReference>
<evidence type="ECO:0000256" key="2">
    <source>
        <dbReference type="ARBA" id="ARBA00023152"/>
    </source>
</evidence>
<dbReference type="STRING" id="525309.HMPREF0494_0950"/>
<name>C8P6K6_9LACO</name>
<dbReference type="PATRIC" id="fig|525309.8.peg.87"/>
<dbReference type="InterPro" id="IPR001345">
    <property type="entry name" value="PG/BPGM_mutase_AS"/>
</dbReference>
<organism evidence="9 11">
    <name type="scientific">Limosilactobacillus antri DSM 16041</name>
    <dbReference type="NCBI Taxonomy" id="525309"/>
    <lineage>
        <taxon>Bacteria</taxon>
        <taxon>Bacillati</taxon>
        <taxon>Bacillota</taxon>
        <taxon>Bacilli</taxon>
        <taxon>Lactobacillales</taxon>
        <taxon>Lactobacillaceae</taxon>
        <taxon>Limosilactobacillus</taxon>
    </lineage>
</organism>
<dbReference type="NCBIfam" id="TIGR01258">
    <property type="entry name" value="pgm_1"/>
    <property type="match status" value="1"/>
</dbReference>
<evidence type="ECO:0000313" key="9">
    <source>
        <dbReference type="EMBL" id="EEW53794.1"/>
    </source>
</evidence>
<dbReference type="OrthoDB" id="9781415at2"/>
<dbReference type="Proteomes" id="UP000003675">
    <property type="component" value="Unassembled WGS sequence"/>
</dbReference>
<dbReference type="PANTHER" id="PTHR11931">
    <property type="entry name" value="PHOSPHOGLYCERATE MUTASE"/>
    <property type="match status" value="1"/>
</dbReference>
<keyword evidence="2 4" id="KW-0324">Glycolysis</keyword>
<dbReference type="InterPro" id="IPR005952">
    <property type="entry name" value="Phosphogly_mut1"/>
</dbReference>
<accession>C8P6K6</accession>
<feature type="binding site" evidence="4 6">
    <location>
        <begin position="116"/>
        <end position="117"/>
    </location>
    <ligand>
        <name>substrate</name>
    </ligand>
</feature>
<dbReference type="Proteomes" id="UP000051883">
    <property type="component" value="Unassembled WGS sequence"/>
</dbReference>
<dbReference type="GO" id="GO:0006096">
    <property type="term" value="P:glycolytic process"/>
    <property type="evidence" value="ECO:0007669"/>
    <property type="project" value="UniProtKB-UniRule"/>
</dbReference>
<keyword evidence="12" id="KW-1185">Reference proteome</keyword>
<evidence type="ECO:0000313" key="12">
    <source>
        <dbReference type="Proteomes" id="UP000051883"/>
    </source>
</evidence>
<dbReference type="GO" id="GO:0006094">
    <property type="term" value="P:gluconeogenesis"/>
    <property type="evidence" value="ECO:0007669"/>
    <property type="project" value="UniProtKB-UniRule"/>
</dbReference>
<reference evidence="9 11" key="1">
    <citation type="submission" date="2009-09" db="EMBL/GenBank/DDBJ databases">
        <authorList>
            <person name="Qin X."/>
            <person name="Bachman B."/>
            <person name="Battles P."/>
            <person name="Bell A."/>
            <person name="Bess C."/>
            <person name="Bickham C."/>
            <person name="Chaboub L."/>
            <person name="Chen D."/>
            <person name="Coyle M."/>
            <person name="Deiros D.R."/>
            <person name="Dinh H."/>
            <person name="Forbes L."/>
            <person name="Fowler G."/>
            <person name="Francisco L."/>
            <person name="Fu Q."/>
            <person name="Gubbala S."/>
            <person name="Hale W."/>
            <person name="Han Y."/>
            <person name="Hemphill L."/>
            <person name="Highlander S.K."/>
            <person name="Hirani K."/>
            <person name="Hogues M."/>
            <person name="Jackson L."/>
            <person name="Jakkamsetti A."/>
            <person name="Javaid M."/>
            <person name="Jiang H."/>
            <person name="Korchina V."/>
            <person name="Kovar C."/>
            <person name="Lara F."/>
            <person name="Lee S."/>
            <person name="Mata R."/>
            <person name="Mathew T."/>
            <person name="Moen C."/>
            <person name="Morales K."/>
            <person name="Munidasa M."/>
            <person name="Nazareth L."/>
            <person name="Ngo R."/>
            <person name="Nguyen L."/>
            <person name="Okwuonu G."/>
            <person name="Ongeri F."/>
            <person name="Patil S."/>
            <person name="Petrosino J."/>
            <person name="Pham C."/>
            <person name="Pham P."/>
            <person name="Pu L.-L."/>
            <person name="Puazo M."/>
            <person name="Raj R."/>
            <person name="Reid J."/>
            <person name="Rouhana J."/>
            <person name="Saada N."/>
            <person name="Shang Y."/>
            <person name="Simmons D."/>
            <person name="Thornton R."/>
            <person name="Warren J."/>
            <person name="Weissenberger G."/>
            <person name="Zhang J."/>
            <person name="Zhang L."/>
            <person name="Zhou C."/>
            <person name="Zhu D."/>
            <person name="Muzny D."/>
            <person name="Worley K."/>
            <person name="Gibbs R."/>
        </authorList>
    </citation>
    <scope>NUCLEOTIDE SEQUENCE [LARGE SCALE GENOMIC DNA]</scope>
    <source>
        <strain evidence="9 11">DSM 16041</strain>
    </source>
</reference>
<dbReference type="UniPathway" id="UPA00109">
    <property type="reaction ID" value="UER00186"/>
</dbReference>
<dbReference type="InterPro" id="IPR013078">
    <property type="entry name" value="His_Pase_superF_clade-1"/>
</dbReference>
<evidence type="ECO:0000256" key="1">
    <source>
        <dbReference type="ARBA" id="ARBA00006717"/>
    </source>
</evidence>
<dbReference type="CDD" id="cd07067">
    <property type="entry name" value="HP_PGM_like"/>
    <property type="match status" value="1"/>
</dbReference>
<feature type="binding site" evidence="4 6">
    <location>
        <position position="100"/>
    </location>
    <ligand>
        <name>substrate</name>
    </ligand>
</feature>
<dbReference type="HOGENOM" id="CLU_033323_1_1_9"/>
<dbReference type="Pfam" id="PF00300">
    <property type="entry name" value="His_Phos_1"/>
    <property type="match status" value="1"/>
</dbReference>
<evidence type="ECO:0000256" key="5">
    <source>
        <dbReference type="PIRSR" id="PIRSR613078-1"/>
    </source>
</evidence>
<comment type="function">
    <text evidence="4 8">Catalyzes the interconversion of 2-phosphoglycerate and 3-phosphoglycerate.</text>
</comment>
<gene>
    <name evidence="4 9" type="primary">gpmA</name>
    <name evidence="10" type="ORF">FC31_GL000081</name>
    <name evidence="9" type="ORF">HMPREF0494_0950</name>
</gene>
<feature type="binding site" evidence="4 6">
    <location>
        <begin position="10"/>
        <end position="17"/>
    </location>
    <ligand>
        <name>substrate</name>
    </ligand>
</feature>
<comment type="caution">
    <text evidence="9">The sequence shown here is derived from an EMBL/GenBank/DDBJ whole genome shotgun (WGS) entry which is preliminary data.</text>
</comment>
<protein>
    <recommendedName>
        <fullName evidence="4 8">2,3-bisphosphoglycerate-dependent phosphoglycerate mutase</fullName>
        <shortName evidence="4">BPG-dependent PGAM</shortName>
        <shortName evidence="4">PGAM</shortName>
        <shortName evidence="4">Phosphoglyceromutase</shortName>
        <shortName evidence="4">dPGM</shortName>
        <ecNumber evidence="4 8">5.4.2.11</ecNumber>
    </recommendedName>
</protein>
<proteinExistence type="inferred from homology"/>
<dbReference type="Gene3D" id="3.40.50.1240">
    <property type="entry name" value="Phosphoglycerate mutase-like"/>
    <property type="match status" value="1"/>
</dbReference>
<evidence type="ECO:0000256" key="3">
    <source>
        <dbReference type="ARBA" id="ARBA00023235"/>
    </source>
</evidence>
<feature type="active site" description="Tele-phosphohistidine intermediate" evidence="4 5">
    <location>
        <position position="11"/>
    </location>
</feature>
<evidence type="ECO:0000256" key="4">
    <source>
        <dbReference type="HAMAP-Rule" id="MF_01039"/>
    </source>
</evidence>
<dbReference type="EC" id="5.4.2.11" evidence="4 8"/>
<dbReference type="eggNOG" id="COG0588">
    <property type="taxonomic scope" value="Bacteria"/>
</dbReference>
<comment type="pathway">
    <text evidence="4 8">Carbohydrate degradation; glycolysis; pyruvate from D-glyceraldehyde 3-phosphate: step 3/5.</text>
</comment>
<evidence type="ECO:0000256" key="7">
    <source>
        <dbReference type="PIRSR" id="PIRSR613078-3"/>
    </source>
</evidence>
<dbReference type="RefSeq" id="WP_007124237.1">
    <property type="nucleotide sequence ID" value="NZ_AZDK01000001.1"/>
</dbReference>
<sequence length="229" mass="26187">MKMADLVIVRHGQSQANRDNIFTGWTDVPLTPKGVAQGVAVGRALRQTGIQFADANTSYMARAIVTTNIILGEIDQLYIPVHKTWRLNERHYGALSGRNKAVVKAEVGADQLHRWRRGYTEVPPKLTHHQHDRRYDRLGVQIPLSESLAMTQRRLLPFWQDQVAPRLLDGKNQLIVAHGSSLRALIKYLDKIPDDEIDQVEVPNGKPIWYQFDQHLRVIKKTFITTEDE</sequence>
<keyword evidence="3 4" id="KW-0413">Isomerase</keyword>
<keyword evidence="4" id="KW-0312">Gluconeogenesis</keyword>
<dbReference type="EMBL" id="AZDK01000001">
    <property type="protein sequence ID" value="KRK60890.1"/>
    <property type="molecule type" value="Genomic_DNA"/>
</dbReference>
<evidence type="ECO:0000256" key="8">
    <source>
        <dbReference type="RuleBase" id="RU004512"/>
    </source>
</evidence>
<evidence type="ECO:0000313" key="11">
    <source>
        <dbReference type="Proteomes" id="UP000003675"/>
    </source>
</evidence>
<comment type="similarity">
    <text evidence="1 4">Belongs to the phosphoglycerate mutase family. BPG-dependent PGAM subfamily.</text>
</comment>
<dbReference type="HAMAP" id="MF_01039">
    <property type="entry name" value="PGAM_GpmA"/>
    <property type="match status" value="1"/>
</dbReference>
<reference evidence="10 12" key="2">
    <citation type="journal article" date="2015" name="Genome Announc.">
        <title>Expanding the biotechnology potential of lactobacilli through comparative genomics of 213 strains and associated genera.</title>
        <authorList>
            <person name="Sun Z."/>
            <person name="Harris H.M."/>
            <person name="McCann A."/>
            <person name="Guo C."/>
            <person name="Argimon S."/>
            <person name="Zhang W."/>
            <person name="Yang X."/>
            <person name="Jeffery I.B."/>
            <person name="Cooney J.C."/>
            <person name="Kagawa T.F."/>
            <person name="Liu W."/>
            <person name="Song Y."/>
            <person name="Salvetti E."/>
            <person name="Wrobel A."/>
            <person name="Rasinkangas P."/>
            <person name="Parkhill J."/>
            <person name="Rea M.C."/>
            <person name="O'Sullivan O."/>
            <person name="Ritari J."/>
            <person name="Douillard F.P."/>
            <person name="Paul Ross R."/>
            <person name="Yang R."/>
            <person name="Briner A.E."/>
            <person name="Felis G.E."/>
            <person name="de Vos W.M."/>
            <person name="Barrangou R."/>
            <person name="Klaenhammer T.R."/>
            <person name="Caufield P.W."/>
            <person name="Cui Y."/>
            <person name="Zhang H."/>
            <person name="O'Toole P.W."/>
        </authorList>
    </citation>
    <scope>NUCLEOTIDE SEQUENCE [LARGE SCALE GENOMIC DNA]</scope>
    <source>
        <strain evidence="10 12">DSM 16041</strain>
    </source>
</reference>
<dbReference type="GO" id="GO:0004619">
    <property type="term" value="F:phosphoglycerate mutase activity"/>
    <property type="evidence" value="ECO:0007669"/>
    <property type="project" value="UniProtKB-UniRule"/>
</dbReference>
<dbReference type="PIRSF" id="PIRSF000709">
    <property type="entry name" value="6PFK_2-Ptase"/>
    <property type="match status" value="1"/>
</dbReference>
<dbReference type="InterPro" id="IPR029033">
    <property type="entry name" value="His_PPase_superfam"/>
</dbReference>
<feature type="binding site" evidence="4 6">
    <location>
        <begin position="23"/>
        <end position="24"/>
    </location>
    <ligand>
        <name>substrate</name>
    </ligand>
</feature>
<dbReference type="EMBL" id="ACLL01000023">
    <property type="protein sequence ID" value="EEW53794.1"/>
    <property type="molecule type" value="Genomic_DNA"/>
</dbReference>
<feature type="active site" description="Proton donor/acceptor" evidence="4 5">
    <location>
        <position position="89"/>
    </location>
</feature>
<dbReference type="PROSITE" id="PS00175">
    <property type="entry name" value="PG_MUTASE"/>
    <property type="match status" value="1"/>
</dbReference>
<evidence type="ECO:0000256" key="6">
    <source>
        <dbReference type="PIRSR" id="PIRSR613078-2"/>
    </source>
</evidence>
<dbReference type="SUPFAM" id="SSF53254">
    <property type="entry name" value="Phosphoglycerate mutase-like"/>
    <property type="match status" value="1"/>
</dbReference>
<comment type="caution">
    <text evidence="4">Lacks conserved residue(s) required for the propagation of feature annotation.</text>
</comment>
<evidence type="ECO:0000313" key="10">
    <source>
        <dbReference type="EMBL" id="KRK60890.1"/>
    </source>
</evidence>
<dbReference type="AlphaFoldDB" id="C8P6K6"/>
<comment type="catalytic activity">
    <reaction evidence="4 8">
        <text>(2R)-2-phosphoglycerate = (2R)-3-phosphoglycerate</text>
        <dbReference type="Rhea" id="RHEA:15901"/>
        <dbReference type="ChEBI" id="CHEBI:58272"/>
        <dbReference type="ChEBI" id="CHEBI:58289"/>
        <dbReference type="EC" id="5.4.2.11"/>
    </reaction>
</comment>
<feature type="binding site" evidence="4 6">
    <location>
        <begin position="89"/>
        <end position="92"/>
    </location>
    <ligand>
        <name>substrate</name>
    </ligand>
</feature>
<feature type="binding site" evidence="4 6">
    <location>
        <position position="62"/>
    </location>
    <ligand>
        <name>substrate</name>
    </ligand>
</feature>